<dbReference type="Proteomes" id="UP001055879">
    <property type="component" value="Linkage Group LG18"/>
</dbReference>
<evidence type="ECO:0000313" key="2">
    <source>
        <dbReference type="Proteomes" id="UP001055879"/>
    </source>
</evidence>
<dbReference type="EMBL" id="CM042064">
    <property type="protein sequence ID" value="KAI3665554.1"/>
    <property type="molecule type" value="Genomic_DNA"/>
</dbReference>
<reference evidence="1 2" key="2">
    <citation type="journal article" date="2022" name="Mol. Ecol. Resour.">
        <title>The genomes of chicory, endive, great burdock and yacon provide insights into Asteraceae paleo-polyploidization history and plant inulin production.</title>
        <authorList>
            <person name="Fan W."/>
            <person name="Wang S."/>
            <person name="Wang H."/>
            <person name="Wang A."/>
            <person name="Jiang F."/>
            <person name="Liu H."/>
            <person name="Zhao H."/>
            <person name="Xu D."/>
            <person name="Zhang Y."/>
        </authorList>
    </citation>
    <scope>NUCLEOTIDE SEQUENCE [LARGE SCALE GENOMIC DNA]</scope>
    <source>
        <strain evidence="2">cv. Niubang</strain>
    </source>
</reference>
<keyword evidence="2" id="KW-1185">Reference proteome</keyword>
<comment type="caution">
    <text evidence="1">The sequence shown here is derived from an EMBL/GenBank/DDBJ whole genome shotgun (WGS) entry which is preliminary data.</text>
</comment>
<organism evidence="1 2">
    <name type="scientific">Arctium lappa</name>
    <name type="common">Greater burdock</name>
    <name type="synonym">Lappa major</name>
    <dbReference type="NCBI Taxonomy" id="4217"/>
    <lineage>
        <taxon>Eukaryota</taxon>
        <taxon>Viridiplantae</taxon>
        <taxon>Streptophyta</taxon>
        <taxon>Embryophyta</taxon>
        <taxon>Tracheophyta</taxon>
        <taxon>Spermatophyta</taxon>
        <taxon>Magnoliopsida</taxon>
        <taxon>eudicotyledons</taxon>
        <taxon>Gunneridae</taxon>
        <taxon>Pentapetalae</taxon>
        <taxon>asterids</taxon>
        <taxon>campanulids</taxon>
        <taxon>Asterales</taxon>
        <taxon>Asteraceae</taxon>
        <taxon>Carduoideae</taxon>
        <taxon>Cardueae</taxon>
        <taxon>Arctiinae</taxon>
        <taxon>Arctium</taxon>
    </lineage>
</organism>
<name>A0ACB8XFD2_ARCLA</name>
<proteinExistence type="predicted"/>
<evidence type="ECO:0000313" key="1">
    <source>
        <dbReference type="EMBL" id="KAI3665554.1"/>
    </source>
</evidence>
<protein>
    <submittedName>
        <fullName evidence="1">Uncharacterized protein</fullName>
    </submittedName>
</protein>
<sequence>MPLLHRTKHAFPIPIFNLFHSKNSLFHLFIFLICLSIGFVAAFYLRDFSSTIQTSSFSVFTSLLSSTPPLLTITPPPQNILSLQPISSQPPQPLSLSPPPPLDQDTLSLQPLSLSPPPPPPDQDTLSLQPLSLSSPPPPPDQDTLSLQPISSQPPQPLSPPPLPLPPPPQDNTLSLQPTSSPPSQPPLQPPPIESLMDVSLKEQIPMMHNGSDEDLVSRVMKISITNTTIAPYKVAFMFMTPGPMPLSPLWELFFKGHKGLFTIYIHPHPDYNDTFPQDSVFYGTRIASQPVHWGDISMVDAERRLLANALLDPLNQRFVLLSESCIPLFNFTTTYSYLVNSNLSYISSFDDKRKSGRGRYNPQMSPNITIQDWRKGSQWFEINRDLALRIVIEHKYYSIFKEFCHPPCYNDEHYLPTMVNILYGEMNSNRSITHVDWSIVGPHPRKFVQSEITEELLNSIRFAPTECVYNNNTTPMCLLFARKFTPGTLKPLLTFAPLLFGFNP</sequence>
<accession>A0ACB8XFD2</accession>
<gene>
    <name evidence="1" type="ORF">L6452_44181</name>
</gene>
<reference evidence="2" key="1">
    <citation type="journal article" date="2022" name="Mol. Ecol. Resour.">
        <title>The genomes of chicory, endive, great burdock and yacon provide insights into Asteraceae palaeo-polyploidization history and plant inulin production.</title>
        <authorList>
            <person name="Fan W."/>
            <person name="Wang S."/>
            <person name="Wang H."/>
            <person name="Wang A."/>
            <person name="Jiang F."/>
            <person name="Liu H."/>
            <person name="Zhao H."/>
            <person name="Xu D."/>
            <person name="Zhang Y."/>
        </authorList>
    </citation>
    <scope>NUCLEOTIDE SEQUENCE [LARGE SCALE GENOMIC DNA]</scope>
    <source>
        <strain evidence="2">cv. Niubang</strain>
    </source>
</reference>